<protein>
    <recommendedName>
        <fullName evidence="2">Putative carbamate hydrolase RutD</fullName>
        <ecNumber evidence="2">3.5.1.-</ecNumber>
    </recommendedName>
    <alternativeName>
        <fullName evidence="2">Aminohydrolase</fullName>
    </alternativeName>
</protein>
<dbReference type="PANTHER" id="PTHR43433:SF5">
    <property type="entry name" value="AB HYDROLASE-1 DOMAIN-CONTAINING PROTEIN"/>
    <property type="match status" value="1"/>
</dbReference>
<dbReference type="STRING" id="330734.ABA45_09615"/>
<dbReference type="SUPFAM" id="SSF53474">
    <property type="entry name" value="alpha/beta-Hydrolases"/>
    <property type="match status" value="1"/>
</dbReference>
<dbReference type="AlphaFoldDB" id="A0A0H4IHF1"/>
<dbReference type="PANTHER" id="PTHR43433">
    <property type="entry name" value="HYDROLASE, ALPHA/BETA FOLD FAMILY PROTEIN"/>
    <property type="match status" value="1"/>
</dbReference>
<dbReference type="Gene3D" id="3.40.50.1820">
    <property type="entry name" value="alpha/beta hydrolase"/>
    <property type="match status" value="1"/>
</dbReference>
<dbReference type="InterPro" id="IPR050471">
    <property type="entry name" value="AB_hydrolase"/>
</dbReference>
<dbReference type="Pfam" id="PF12697">
    <property type="entry name" value="Abhydrolase_6"/>
    <property type="match status" value="1"/>
</dbReference>
<proteinExistence type="inferred from homology"/>
<dbReference type="EC" id="3.5.1.-" evidence="2"/>
<evidence type="ECO:0000259" key="3">
    <source>
        <dbReference type="Pfam" id="PF12697"/>
    </source>
</evidence>
<accession>A0A0H4IHF1</accession>
<organism evidence="4 5">
    <name type="scientific">Marinobacter psychrophilus</name>
    <dbReference type="NCBI Taxonomy" id="330734"/>
    <lineage>
        <taxon>Bacteria</taxon>
        <taxon>Pseudomonadati</taxon>
        <taxon>Pseudomonadota</taxon>
        <taxon>Gammaproteobacteria</taxon>
        <taxon>Pseudomonadales</taxon>
        <taxon>Marinobacteraceae</taxon>
        <taxon>Marinobacter</taxon>
    </lineage>
</organism>
<dbReference type="NCBIfam" id="TIGR03611">
    <property type="entry name" value="RutD"/>
    <property type="match status" value="1"/>
</dbReference>
<dbReference type="Proteomes" id="UP000036406">
    <property type="component" value="Chromosome"/>
</dbReference>
<dbReference type="InterPro" id="IPR000073">
    <property type="entry name" value="AB_hydrolase_1"/>
</dbReference>
<dbReference type="EMBL" id="CP011494">
    <property type="protein sequence ID" value="AKO54302.1"/>
    <property type="molecule type" value="Genomic_DNA"/>
</dbReference>
<dbReference type="PATRIC" id="fig|330734.3.peg.2022"/>
<feature type="domain" description="AB hydrolase-1" evidence="3">
    <location>
        <begin position="16"/>
        <end position="239"/>
    </location>
</feature>
<reference evidence="4 5" key="1">
    <citation type="submission" date="2015-05" db="EMBL/GenBank/DDBJ databases">
        <title>Complete genome of Marinobacter psychrophilus strain 20041T isolated from sea-ice of the Canadian Basin.</title>
        <authorList>
            <person name="Song L."/>
            <person name="Ren L."/>
            <person name="Yu Y."/>
            <person name="Wang X."/>
        </authorList>
    </citation>
    <scope>NUCLEOTIDE SEQUENCE [LARGE SCALE GENOMIC DNA]</scope>
    <source>
        <strain evidence="4 5">20041</strain>
    </source>
</reference>
<comment type="similarity">
    <text evidence="2">Belongs to the AB hydrolase superfamily. Hydrolase RutD family.</text>
</comment>
<dbReference type="HAMAP" id="MF_00832">
    <property type="entry name" value="RutD"/>
    <property type="match status" value="1"/>
</dbReference>
<dbReference type="InterPro" id="IPR019913">
    <property type="entry name" value="Pyrimidine_utilisation_RutD"/>
</dbReference>
<keyword evidence="1 2" id="KW-0378">Hydrolase</keyword>
<dbReference type="GO" id="GO:0006212">
    <property type="term" value="P:uracil catabolic process"/>
    <property type="evidence" value="ECO:0007669"/>
    <property type="project" value="UniProtKB-UniRule"/>
</dbReference>
<evidence type="ECO:0000313" key="5">
    <source>
        <dbReference type="Proteomes" id="UP000036406"/>
    </source>
</evidence>
<dbReference type="GO" id="GO:0016811">
    <property type="term" value="F:hydrolase activity, acting on carbon-nitrogen (but not peptide) bonds, in linear amides"/>
    <property type="evidence" value="ECO:0007669"/>
    <property type="project" value="InterPro"/>
</dbReference>
<keyword evidence="5" id="KW-1185">Reference proteome</keyword>
<name>A0A0H4IHF1_9GAMM</name>
<sequence length="266" mass="29026">MHIEFHGRQDANAPTLVFSSGLGGAAHFWTPQLKELGRDYRIILYDQLGTGRSPALLPENHNIGDMAFGLQALLAAHDVGKYHFVGHALGGLIGLELGLQQAPGLSTLTLMNAWAEASPHTERCFSVRKKLLAGVGPAAYVEAQALFLYPPTWIAEHSERLRAEDSQQVLDFPQVDNLLRRITALLSFSPGERLHTIKLPTLLIANRDDMLVPWTCSQLLAQALPNAHLKVFSYGGHASSVTCAETINKTLCDFIVNAAQTPITFA</sequence>
<evidence type="ECO:0000256" key="2">
    <source>
        <dbReference type="HAMAP-Rule" id="MF_00832"/>
    </source>
</evidence>
<dbReference type="InterPro" id="IPR029058">
    <property type="entry name" value="AB_hydrolase_fold"/>
</dbReference>
<dbReference type="KEGG" id="mpq:ABA45_09615"/>
<evidence type="ECO:0000256" key="1">
    <source>
        <dbReference type="ARBA" id="ARBA00022801"/>
    </source>
</evidence>
<comment type="catalytic activity">
    <reaction evidence="2">
        <text>carbamate + 2 H(+) = NH4(+) + CO2</text>
        <dbReference type="Rhea" id="RHEA:15649"/>
        <dbReference type="ChEBI" id="CHEBI:13941"/>
        <dbReference type="ChEBI" id="CHEBI:15378"/>
        <dbReference type="ChEBI" id="CHEBI:16526"/>
        <dbReference type="ChEBI" id="CHEBI:28938"/>
    </reaction>
</comment>
<dbReference type="GO" id="GO:0019740">
    <property type="term" value="P:nitrogen utilization"/>
    <property type="evidence" value="ECO:0007669"/>
    <property type="project" value="UniProtKB-UniRule"/>
</dbReference>
<dbReference type="RefSeq" id="WP_048388928.1">
    <property type="nucleotide sequence ID" value="NZ_CP011494.1"/>
</dbReference>
<comment type="function">
    <text evidence="2">Involved in pyrimidine catabolism. May facilitate the hydrolysis of carbamate, a reaction that can also occur spontaneously.</text>
</comment>
<gene>
    <name evidence="2" type="primary">rutD</name>
    <name evidence="4" type="ORF">ABA45_09615</name>
</gene>
<evidence type="ECO:0000313" key="4">
    <source>
        <dbReference type="EMBL" id="AKO54302.1"/>
    </source>
</evidence>
<dbReference type="PRINTS" id="PR00111">
    <property type="entry name" value="ABHYDROLASE"/>
</dbReference>